<feature type="domain" description="FZ" evidence="3">
    <location>
        <begin position="150"/>
        <end position="188"/>
    </location>
</feature>
<sequence>MRRRARAWFIVSCASLAVVDAQSSSPTPSSSASQATDSNTKVHEYLNFDVRLINTDVSDQFFSTTTDDDGAGGVNHFACDFGCVDSAEVTLEFCAARVAYSFCKRGDPTTLDASSSDQDAVDIMERAVRKQYLNLMRAFALRGFEPGAGCRATLRRWFCYEYFNRCTVDETKFMPTCRSVCEQIKNDCGEANSAFVDCDVEYESFDMSGSTPPTFYTGGTYVNGTYVNTEEGKASGSYITGTKPNGENGTLVFELASGKCTGAAAFASTRGAFIVAVSLFLLAID</sequence>
<accession>A0A1Y5I5T5</accession>
<name>A0A1Y5I5T5_OSTTA</name>
<evidence type="ECO:0000313" key="4">
    <source>
        <dbReference type="EMBL" id="OUS42405.1"/>
    </source>
</evidence>
<evidence type="ECO:0000256" key="1">
    <source>
        <dbReference type="ARBA" id="ARBA00023157"/>
    </source>
</evidence>
<feature type="signal peptide" evidence="2">
    <location>
        <begin position="1"/>
        <end position="21"/>
    </location>
</feature>
<gene>
    <name evidence="4" type="ORF">BE221DRAFT_61514</name>
</gene>
<feature type="chain" id="PRO_5012938317" description="FZ domain-containing protein" evidence="2">
    <location>
        <begin position="22"/>
        <end position="285"/>
    </location>
</feature>
<evidence type="ECO:0000256" key="2">
    <source>
        <dbReference type="SAM" id="SignalP"/>
    </source>
</evidence>
<evidence type="ECO:0000259" key="3">
    <source>
        <dbReference type="PROSITE" id="PS50038"/>
    </source>
</evidence>
<organism evidence="4">
    <name type="scientific">Ostreococcus tauri</name>
    <name type="common">Marine green alga</name>
    <dbReference type="NCBI Taxonomy" id="70448"/>
    <lineage>
        <taxon>Eukaryota</taxon>
        <taxon>Viridiplantae</taxon>
        <taxon>Chlorophyta</taxon>
        <taxon>Mamiellophyceae</taxon>
        <taxon>Mamiellales</taxon>
        <taxon>Bathycoccaceae</taxon>
        <taxon>Ostreococcus</taxon>
    </lineage>
</organism>
<dbReference type="AlphaFoldDB" id="A0A1Y5I5T5"/>
<dbReference type="InterPro" id="IPR036790">
    <property type="entry name" value="Frizzled_dom_sf"/>
</dbReference>
<dbReference type="EMBL" id="KZ155838">
    <property type="protein sequence ID" value="OUS42405.1"/>
    <property type="molecule type" value="Genomic_DNA"/>
</dbReference>
<reference evidence="4" key="1">
    <citation type="submission" date="2017-04" db="EMBL/GenBank/DDBJ databases">
        <title>Population genomics of picophytoplankton unveils novel chromosome hypervariability.</title>
        <authorList>
            <consortium name="DOE Joint Genome Institute"/>
            <person name="Blanc-Mathieu R."/>
            <person name="Krasovec M."/>
            <person name="Hebrard M."/>
            <person name="Yau S."/>
            <person name="Desgranges E."/>
            <person name="Martin J."/>
            <person name="Schackwitz W."/>
            <person name="Kuo A."/>
            <person name="Salin G."/>
            <person name="Donnadieu C."/>
            <person name="Desdevises Y."/>
            <person name="Sanchez-Ferandin S."/>
            <person name="Moreau H."/>
            <person name="Rivals E."/>
            <person name="Grigoriev I.V."/>
            <person name="Grimsley N."/>
            <person name="Eyre-Walker A."/>
            <person name="Piganeau G."/>
        </authorList>
    </citation>
    <scope>NUCLEOTIDE SEQUENCE [LARGE SCALE GENOMIC DNA]</scope>
    <source>
        <strain evidence="4">RCC 1115</strain>
    </source>
</reference>
<protein>
    <recommendedName>
        <fullName evidence="3">FZ domain-containing protein</fullName>
    </recommendedName>
</protein>
<dbReference type="SUPFAM" id="SSF63501">
    <property type="entry name" value="Frizzled cysteine-rich domain"/>
    <property type="match status" value="1"/>
</dbReference>
<dbReference type="Proteomes" id="UP000195557">
    <property type="component" value="Unassembled WGS sequence"/>
</dbReference>
<dbReference type="PROSITE" id="PS50038">
    <property type="entry name" value="FZ"/>
    <property type="match status" value="1"/>
</dbReference>
<dbReference type="Gene3D" id="1.10.2000.10">
    <property type="entry name" value="Frizzled cysteine-rich domain"/>
    <property type="match status" value="1"/>
</dbReference>
<proteinExistence type="predicted"/>
<keyword evidence="1" id="KW-1015">Disulfide bond</keyword>
<dbReference type="InterPro" id="IPR020067">
    <property type="entry name" value="Frizzled_dom"/>
</dbReference>
<keyword evidence="2" id="KW-0732">Signal</keyword>